<evidence type="ECO:0000313" key="2">
    <source>
        <dbReference type="Proteomes" id="UP000188184"/>
    </source>
</evidence>
<accession>A0A1Q2KWG2</accession>
<sequence>MRKVEVLPYDPRWKSRFSEEAEALRVVLGDQCLAVHHIGSTAVEGLAAKPVIDLMPTVKDIHEIDKLNRQFESLGYEVKGENGIPGRRYLQKGGDARTHHVHIYEAGSPEIRRHLAFRDYLRKHPAEAEVYGNLKLQLAAAFPWSIEQYIAGKEAVATSIEKRALAEFGGEKHFMD</sequence>
<dbReference type="Gene3D" id="3.30.460.10">
    <property type="entry name" value="Beta Polymerase, domain 2"/>
    <property type="match status" value="1"/>
</dbReference>
<dbReference type="InterPro" id="IPR007344">
    <property type="entry name" value="GrpB/CoaE"/>
</dbReference>
<dbReference type="Proteomes" id="UP000188184">
    <property type="component" value="Chromosome"/>
</dbReference>
<dbReference type="InterPro" id="IPR043519">
    <property type="entry name" value="NT_sf"/>
</dbReference>
<keyword evidence="2" id="KW-1185">Reference proteome</keyword>
<evidence type="ECO:0000313" key="1">
    <source>
        <dbReference type="EMBL" id="AQQ52012.1"/>
    </source>
</evidence>
<dbReference type="EMBL" id="CP019640">
    <property type="protein sequence ID" value="AQQ52012.1"/>
    <property type="molecule type" value="Genomic_DNA"/>
</dbReference>
<dbReference type="AlphaFoldDB" id="A0A1Q2KWG2"/>
<organism evidence="1 2">
    <name type="scientific">Planococcus lenghuensis</name>
    <dbReference type="NCBI Taxonomy" id="2213202"/>
    <lineage>
        <taxon>Bacteria</taxon>
        <taxon>Bacillati</taxon>
        <taxon>Bacillota</taxon>
        <taxon>Bacilli</taxon>
        <taxon>Bacillales</taxon>
        <taxon>Caryophanaceae</taxon>
        <taxon>Planococcus</taxon>
    </lineage>
</organism>
<dbReference type="Pfam" id="PF04229">
    <property type="entry name" value="GrpB"/>
    <property type="match status" value="1"/>
</dbReference>
<proteinExistence type="predicted"/>
<dbReference type="PANTHER" id="PTHR34822">
    <property type="entry name" value="GRPB DOMAIN PROTEIN (AFU_ORTHOLOGUE AFUA_1G01530)"/>
    <property type="match status" value="1"/>
</dbReference>
<dbReference type="KEGG" id="pmar:B0X71_01990"/>
<dbReference type="SUPFAM" id="SSF81301">
    <property type="entry name" value="Nucleotidyltransferase"/>
    <property type="match status" value="1"/>
</dbReference>
<dbReference type="PANTHER" id="PTHR34822:SF1">
    <property type="entry name" value="GRPB FAMILY PROTEIN"/>
    <property type="match status" value="1"/>
</dbReference>
<name>A0A1Q2KWG2_9BACL</name>
<gene>
    <name evidence="1" type="ORF">B0X71_01990</name>
</gene>
<reference evidence="1 2" key="1">
    <citation type="submission" date="2017-02" db="EMBL/GenBank/DDBJ databases">
        <title>The complete genomic sequence of a novel cold adapted crude oil-degrading bacterium Planococcus qaidamina Y42.</title>
        <authorList>
            <person name="Yang R."/>
        </authorList>
    </citation>
    <scope>NUCLEOTIDE SEQUENCE [LARGE SCALE GENOMIC DNA]</scope>
    <source>
        <strain evidence="1 2">Y42</strain>
    </source>
</reference>
<protein>
    <recommendedName>
        <fullName evidence="3">GrpB family protein</fullName>
    </recommendedName>
</protein>
<dbReference type="OrthoDB" id="9799092at2"/>
<evidence type="ECO:0008006" key="3">
    <source>
        <dbReference type="Google" id="ProtNLM"/>
    </source>
</evidence>